<evidence type="ECO:0000313" key="3">
    <source>
        <dbReference type="EMBL" id="EAU53892.1"/>
    </source>
</evidence>
<sequence>MSVRPAAVAGLFYPADRAELCDMIARELAQVDVVSPCPRALVAPHAGYIYSGPTAAYAYALLSKSPVSRVVIAGPAHRVAFRGVAVASSSAFRTPLGDVPLAADGRELAERFDCVAIDDGAHAMEHSLEVQLPFLQTVLGSFELLPLCVGAVEASELADVLESLWGDAQMLFVISSDLSHYHPYAEARRMDLTTIDRILEGQSIDHEQACGATGINAMNILAKQHGLQAQLLDYRNSGDTAGDRDRVVGYASLAFG</sequence>
<evidence type="ECO:0000256" key="1">
    <source>
        <dbReference type="ARBA" id="ARBA00006315"/>
    </source>
</evidence>
<dbReference type="AlphaFoldDB" id="Q0EX98"/>
<protein>
    <recommendedName>
        <fullName evidence="2">MEMO1 family protein SPV1_08141</fullName>
    </recommendedName>
</protein>
<comment type="caution">
    <text evidence="3">The sequence shown here is derived from an EMBL/GenBank/DDBJ whole genome shotgun (WGS) entry which is preliminary data.</text>
</comment>
<dbReference type="Proteomes" id="UP000005297">
    <property type="component" value="Unassembled WGS sequence"/>
</dbReference>
<dbReference type="EMBL" id="AATS01000015">
    <property type="protein sequence ID" value="EAU53892.1"/>
    <property type="molecule type" value="Genomic_DNA"/>
</dbReference>
<name>Q0EX98_9PROT</name>
<dbReference type="HOGENOM" id="CLU_038085_2_0_0"/>
<dbReference type="RefSeq" id="WP_009849152.1">
    <property type="nucleotide sequence ID" value="NZ_DS022294.1"/>
</dbReference>
<dbReference type="PANTHER" id="PTHR11060">
    <property type="entry name" value="PROTEIN MEMO1"/>
    <property type="match status" value="1"/>
</dbReference>
<dbReference type="HAMAP" id="MF_00055">
    <property type="entry name" value="MEMO1"/>
    <property type="match status" value="1"/>
</dbReference>
<dbReference type="Gene3D" id="3.40.830.10">
    <property type="entry name" value="LigB-like"/>
    <property type="match status" value="1"/>
</dbReference>
<gene>
    <name evidence="3" type="ORF">SPV1_08141</name>
</gene>
<dbReference type="CDD" id="cd07361">
    <property type="entry name" value="MEMO_like"/>
    <property type="match status" value="1"/>
</dbReference>
<accession>Q0EX98</accession>
<reference evidence="3 4" key="1">
    <citation type="submission" date="2006-09" db="EMBL/GenBank/DDBJ databases">
        <authorList>
            <person name="Emerson D."/>
            <person name="Ferriera S."/>
            <person name="Johnson J."/>
            <person name="Kravitz S."/>
            <person name="Halpern A."/>
            <person name="Remington K."/>
            <person name="Beeson K."/>
            <person name="Tran B."/>
            <person name="Rogers Y.-H."/>
            <person name="Friedman R."/>
            <person name="Venter J.C."/>
        </authorList>
    </citation>
    <scope>NUCLEOTIDE SEQUENCE [LARGE SCALE GENOMIC DNA]</scope>
    <source>
        <strain evidence="3 4">PV-1</strain>
    </source>
</reference>
<keyword evidence="4" id="KW-1185">Reference proteome</keyword>
<dbReference type="eggNOG" id="COG1355">
    <property type="taxonomic scope" value="Bacteria"/>
</dbReference>
<dbReference type="InterPro" id="IPR002737">
    <property type="entry name" value="MEMO1_fam"/>
</dbReference>
<evidence type="ECO:0000256" key="2">
    <source>
        <dbReference type="HAMAP-Rule" id="MF_00055"/>
    </source>
</evidence>
<comment type="similarity">
    <text evidence="1 2">Belongs to the MEMO1 family.</text>
</comment>
<proteinExistence type="inferred from homology"/>
<evidence type="ECO:0000313" key="4">
    <source>
        <dbReference type="Proteomes" id="UP000005297"/>
    </source>
</evidence>
<dbReference type="OrthoDB" id="9782820at2"/>
<organism evidence="3 4">
    <name type="scientific">Mariprofundus ferrooxydans PV-1</name>
    <dbReference type="NCBI Taxonomy" id="314345"/>
    <lineage>
        <taxon>Bacteria</taxon>
        <taxon>Pseudomonadati</taxon>
        <taxon>Pseudomonadota</taxon>
        <taxon>Candidatius Mariprofundia</taxon>
        <taxon>Mariprofundales</taxon>
        <taxon>Mariprofundaceae</taxon>
        <taxon>Mariprofundus</taxon>
    </lineage>
</organism>
<dbReference type="Pfam" id="PF01875">
    <property type="entry name" value="Memo"/>
    <property type="match status" value="1"/>
</dbReference>
<dbReference type="STRING" id="314344.AL013_02945"/>
<dbReference type="PANTHER" id="PTHR11060:SF0">
    <property type="entry name" value="PROTEIN MEMO1"/>
    <property type="match status" value="1"/>
</dbReference>
<dbReference type="InParanoid" id="Q0EX98"/>
<dbReference type="NCBIfam" id="TIGR04336">
    <property type="entry name" value="AmmeMemoSam_B"/>
    <property type="match status" value="1"/>
</dbReference>